<dbReference type="PROSITE" id="PS50011">
    <property type="entry name" value="PROTEIN_KINASE_DOM"/>
    <property type="match status" value="1"/>
</dbReference>
<evidence type="ECO:0000256" key="2">
    <source>
        <dbReference type="ARBA" id="ARBA00022527"/>
    </source>
</evidence>
<gene>
    <name evidence="11" type="ORF">E0H75_37680</name>
</gene>
<dbReference type="InterPro" id="IPR000719">
    <property type="entry name" value="Prot_kinase_dom"/>
</dbReference>
<dbReference type="CDD" id="cd14014">
    <property type="entry name" value="STKc_PknB_like"/>
    <property type="match status" value="1"/>
</dbReference>
<evidence type="ECO:0000256" key="4">
    <source>
        <dbReference type="ARBA" id="ARBA00022741"/>
    </source>
</evidence>
<dbReference type="Pfam" id="PF00069">
    <property type="entry name" value="Pkinase"/>
    <property type="match status" value="1"/>
</dbReference>
<name>A0A4R0JHB3_9ACTN</name>
<dbReference type="Gene3D" id="1.10.510.10">
    <property type="entry name" value="Transferase(Phosphotransferase) domain 1"/>
    <property type="match status" value="1"/>
</dbReference>
<dbReference type="InterPro" id="IPR017441">
    <property type="entry name" value="Protein_kinase_ATP_BS"/>
</dbReference>
<keyword evidence="4 7" id="KW-0547">Nucleotide-binding</keyword>
<evidence type="ECO:0000256" key="5">
    <source>
        <dbReference type="ARBA" id="ARBA00022777"/>
    </source>
</evidence>
<keyword evidence="9" id="KW-0812">Transmembrane</keyword>
<reference evidence="11 12" key="1">
    <citation type="submission" date="2019-02" db="EMBL/GenBank/DDBJ databases">
        <title>Kribbella capetownensis sp. nov. and Kribbella speibonae sp. nov., isolated from soil.</title>
        <authorList>
            <person name="Curtis S.M."/>
            <person name="Norton I."/>
            <person name="Everest G.J."/>
            <person name="Meyers P.R."/>
        </authorList>
    </citation>
    <scope>NUCLEOTIDE SEQUENCE [LARGE SCALE GENOMIC DNA]</scope>
    <source>
        <strain evidence="11 12">YM53</strain>
    </source>
</reference>
<dbReference type="InterPro" id="IPR011009">
    <property type="entry name" value="Kinase-like_dom_sf"/>
</dbReference>
<feature type="compositionally biased region" description="Low complexity" evidence="8">
    <location>
        <begin position="358"/>
        <end position="409"/>
    </location>
</feature>
<dbReference type="GO" id="GO:0004674">
    <property type="term" value="F:protein serine/threonine kinase activity"/>
    <property type="evidence" value="ECO:0007669"/>
    <property type="project" value="UniProtKB-KW"/>
</dbReference>
<dbReference type="PANTHER" id="PTHR43289:SF6">
    <property type="entry name" value="SERINE_THREONINE-PROTEIN KINASE NEKL-3"/>
    <property type="match status" value="1"/>
</dbReference>
<organism evidence="11 12">
    <name type="scientific">Kribbella capetownensis</name>
    <dbReference type="NCBI Taxonomy" id="1572659"/>
    <lineage>
        <taxon>Bacteria</taxon>
        <taxon>Bacillati</taxon>
        <taxon>Actinomycetota</taxon>
        <taxon>Actinomycetes</taxon>
        <taxon>Propionibacteriales</taxon>
        <taxon>Kribbellaceae</taxon>
        <taxon>Kribbella</taxon>
    </lineage>
</organism>
<feature type="domain" description="Protein kinase" evidence="10">
    <location>
        <begin position="7"/>
        <end position="264"/>
    </location>
</feature>
<evidence type="ECO:0000256" key="9">
    <source>
        <dbReference type="SAM" id="Phobius"/>
    </source>
</evidence>
<keyword evidence="3" id="KW-0808">Transferase</keyword>
<keyword evidence="9" id="KW-1133">Transmembrane helix</keyword>
<dbReference type="SUPFAM" id="SSF56112">
    <property type="entry name" value="Protein kinase-like (PK-like)"/>
    <property type="match status" value="1"/>
</dbReference>
<keyword evidence="2 11" id="KW-0723">Serine/threonine-protein kinase</keyword>
<comment type="caution">
    <text evidence="11">The sequence shown here is derived from an EMBL/GenBank/DDBJ whole genome shotgun (WGS) entry which is preliminary data.</text>
</comment>
<dbReference type="Gene3D" id="3.30.200.20">
    <property type="entry name" value="Phosphorylase Kinase, domain 1"/>
    <property type="match status" value="1"/>
</dbReference>
<dbReference type="FunFam" id="1.10.510.10:FF:000021">
    <property type="entry name" value="Serine/threonine protein kinase"/>
    <property type="match status" value="1"/>
</dbReference>
<feature type="transmembrane region" description="Helical" evidence="9">
    <location>
        <begin position="296"/>
        <end position="317"/>
    </location>
</feature>
<keyword evidence="9" id="KW-0472">Membrane</keyword>
<dbReference type="GO" id="GO:0005524">
    <property type="term" value="F:ATP binding"/>
    <property type="evidence" value="ECO:0007669"/>
    <property type="project" value="UniProtKB-UniRule"/>
</dbReference>
<feature type="binding site" evidence="7">
    <location>
        <position position="36"/>
    </location>
    <ligand>
        <name>ATP</name>
        <dbReference type="ChEBI" id="CHEBI:30616"/>
    </ligand>
</feature>
<dbReference type="PROSITE" id="PS00107">
    <property type="entry name" value="PROTEIN_KINASE_ATP"/>
    <property type="match status" value="1"/>
</dbReference>
<dbReference type="RefSeq" id="WP_131518492.1">
    <property type="nucleotide sequence ID" value="NZ_SJKD01000011.1"/>
</dbReference>
<evidence type="ECO:0000313" key="11">
    <source>
        <dbReference type="EMBL" id="TCC44008.1"/>
    </source>
</evidence>
<dbReference type="OrthoDB" id="9762169at2"/>
<keyword evidence="12" id="KW-1185">Reference proteome</keyword>
<dbReference type="PRINTS" id="PR01217">
    <property type="entry name" value="PRICHEXTENSN"/>
</dbReference>
<evidence type="ECO:0000313" key="12">
    <source>
        <dbReference type="Proteomes" id="UP000293342"/>
    </source>
</evidence>
<keyword evidence="5 11" id="KW-0418">Kinase</keyword>
<proteinExistence type="predicted"/>
<dbReference type="SMART" id="SM00220">
    <property type="entry name" value="S_TKc"/>
    <property type="match status" value="1"/>
</dbReference>
<evidence type="ECO:0000256" key="3">
    <source>
        <dbReference type="ARBA" id="ARBA00022679"/>
    </source>
</evidence>
<evidence type="ECO:0000256" key="7">
    <source>
        <dbReference type="PROSITE-ProRule" id="PRU10141"/>
    </source>
</evidence>
<keyword evidence="6 7" id="KW-0067">ATP-binding</keyword>
<dbReference type="EMBL" id="SJKD01000011">
    <property type="protein sequence ID" value="TCC44008.1"/>
    <property type="molecule type" value="Genomic_DNA"/>
</dbReference>
<sequence>MLVAERYRLGASIGRGGMGEVFRGTDEQLGRPVAVKLLLPSDKDPRAAERFHREARAAARLNDPHVVAVYDFGNHDDGFFLAMELVEGGSVADELAEKGPLPKDRAIDLIEQSAAGLAAAHQQDVVHRDVKPSNLLLTTDGTVKVADFGIAHVPEEGATTLTGTGQIIGSVHYLAPERARGERSGKPADVYALGCVLYQLVTGRPPFTADHPTAILYQHVDASPGQPSLIRPELGGSFEIGLLGMLSKDPADRPSAEEVATGYLRTASVGAPVGPETTSPLEPLQPPPPTQRRRNALLIGLIAALATAAAVMAGFILNGNDTPPPTTDVGPQTTPSTARPKPTTTDPSRSATGNQQNETTKTQPTQSPSVSPTPSETPSTTPSETPTPTEPTETSTTSEPTESTPTSPSNTPPPETNSPSGQPTDTPPPGAE</sequence>
<dbReference type="Proteomes" id="UP000293342">
    <property type="component" value="Unassembled WGS sequence"/>
</dbReference>
<dbReference type="EC" id="2.7.11.1" evidence="1"/>
<feature type="region of interest" description="Disordered" evidence="8">
    <location>
        <begin position="322"/>
        <end position="432"/>
    </location>
</feature>
<feature type="compositionally biased region" description="Polar residues" evidence="8">
    <location>
        <begin position="329"/>
        <end position="357"/>
    </location>
</feature>
<dbReference type="InterPro" id="IPR008271">
    <property type="entry name" value="Ser/Thr_kinase_AS"/>
</dbReference>
<dbReference type="AlphaFoldDB" id="A0A4R0JHB3"/>
<feature type="region of interest" description="Disordered" evidence="8">
    <location>
        <begin position="266"/>
        <end position="292"/>
    </location>
</feature>
<dbReference type="PROSITE" id="PS00108">
    <property type="entry name" value="PROTEIN_KINASE_ST"/>
    <property type="match status" value="1"/>
</dbReference>
<evidence type="ECO:0000256" key="6">
    <source>
        <dbReference type="ARBA" id="ARBA00022840"/>
    </source>
</evidence>
<evidence type="ECO:0000256" key="1">
    <source>
        <dbReference type="ARBA" id="ARBA00012513"/>
    </source>
</evidence>
<evidence type="ECO:0000259" key="10">
    <source>
        <dbReference type="PROSITE" id="PS50011"/>
    </source>
</evidence>
<accession>A0A4R0JHB3</accession>
<evidence type="ECO:0000256" key="8">
    <source>
        <dbReference type="SAM" id="MobiDB-lite"/>
    </source>
</evidence>
<dbReference type="PANTHER" id="PTHR43289">
    <property type="entry name" value="MITOGEN-ACTIVATED PROTEIN KINASE KINASE KINASE 20-RELATED"/>
    <property type="match status" value="1"/>
</dbReference>
<protein>
    <recommendedName>
        <fullName evidence="1">non-specific serine/threonine protein kinase</fullName>
        <ecNumber evidence="1">2.7.11.1</ecNumber>
    </recommendedName>
</protein>